<dbReference type="CDD" id="cd08249">
    <property type="entry name" value="enoyl_reductase_like"/>
    <property type="match status" value="1"/>
</dbReference>
<dbReference type="Gene3D" id="3.90.180.10">
    <property type="entry name" value="Medium-chain alcohol dehydrogenases, catalytic domain"/>
    <property type="match status" value="1"/>
</dbReference>
<gene>
    <name evidence="4" type="ORF">BP6252_02415</name>
</gene>
<evidence type="ECO:0000256" key="1">
    <source>
        <dbReference type="ARBA" id="ARBA00008072"/>
    </source>
</evidence>
<dbReference type="SMART" id="SM00829">
    <property type="entry name" value="PKS_ER"/>
    <property type="match status" value="1"/>
</dbReference>
<reference evidence="4 5" key="1">
    <citation type="journal article" date="2018" name="IMA Fungus">
        <title>IMA Genome-F 9: Draft genome sequence of Annulohypoxylon stygium, Aspergillus mulundensis, Berkeleyomyces basicola (syn. Thielaviopsis basicola), Ceratocystis smalleyi, two Cercospora beticola strains, Coleophoma cylindrospora, Fusarium fracticaudum, Phialophora cf. hyalina, and Morchella septimelata.</title>
        <authorList>
            <person name="Wingfield B.D."/>
            <person name="Bills G.F."/>
            <person name="Dong Y."/>
            <person name="Huang W."/>
            <person name="Nel W.J."/>
            <person name="Swalarsk-Parry B.S."/>
            <person name="Vaghefi N."/>
            <person name="Wilken P.M."/>
            <person name="An Z."/>
            <person name="de Beer Z.W."/>
            <person name="De Vos L."/>
            <person name="Chen L."/>
            <person name="Duong T.A."/>
            <person name="Gao Y."/>
            <person name="Hammerbacher A."/>
            <person name="Kikkert J.R."/>
            <person name="Li Y."/>
            <person name="Li H."/>
            <person name="Li K."/>
            <person name="Li Q."/>
            <person name="Liu X."/>
            <person name="Ma X."/>
            <person name="Naidoo K."/>
            <person name="Pethybridge S.J."/>
            <person name="Sun J."/>
            <person name="Steenkamp E.T."/>
            <person name="van der Nest M.A."/>
            <person name="van Wyk S."/>
            <person name="Wingfield M.J."/>
            <person name="Xiong C."/>
            <person name="Yue Q."/>
            <person name="Zhang X."/>
        </authorList>
    </citation>
    <scope>NUCLEOTIDE SEQUENCE [LARGE SCALE GENOMIC DNA]</scope>
    <source>
        <strain evidence="4 5">BP6252</strain>
    </source>
</reference>
<dbReference type="GO" id="GO:0016651">
    <property type="term" value="F:oxidoreductase activity, acting on NAD(P)H"/>
    <property type="evidence" value="ECO:0007669"/>
    <property type="project" value="InterPro"/>
</dbReference>
<dbReference type="OrthoDB" id="48317at2759"/>
<dbReference type="PANTHER" id="PTHR45348:SF2">
    <property type="entry name" value="ZINC-TYPE ALCOHOL DEHYDROGENASE-LIKE PROTEIN C2E1P3.01"/>
    <property type="match status" value="1"/>
</dbReference>
<evidence type="ECO:0000259" key="3">
    <source>
        <dbReference type="SMART" id="SM00829"/>
    </source>
</evidence>
<dbReference type="AlphaFoldDB" id="A0A3D8SER1"/>
<dbReference type="STRING" id="1849047.A0A3D8SER1"/>
<keyword evidence="2" id="KW-0560">Oxidoreductase</keyword>
<dbReference type="InterPro" id="IPR047122">
    <property type="entry name" value="Trans-enoyl_RdTase-like"/>
</dbReference>
<comment type="similarity">
    <text evidence="1">Belongs to the zinc-containing alcohol dehydrogenase family.</text>
</comment>
<comment type="caution">
    <text evidence="4">The sequence shown here is derived from an EMBL/GenBank/DDBJ whole genome shotgun (WGS) entry which is preliminary data.</text>
</comment>
<proteinExistence type="inferred from homology"/>
<evidence type="ECO:0000256" key="2">
    <source>
        <dbReference type="ARBA" id="ARBA00023002"/>
    </source>
</evidence>
<dbReference type="Pfam" id="PF08240">
    <property type="entry name" value="ADH_N"/>
    <property type="match status" value="1"/>
</dbReference>
<protein>
    <recommendedName>
        <fullName evidence="3">Enoyl reductase (ER) domain-containing protein</fullName>
    </recommendedName>
</protein>
<feature type="domain" description="Enoyl reductase (ER)" evidence="3">
    <location>
        <begin position="12"/>
        <end position="349"/>
    </location>
</feature>
<dbReference type="InterPro" id="IPR036291">
    <property type="entry name" value="NAD(P)-bd_dom_sf"/>
</dbReference>
<dbReference type="InterPro" id="IPR020843">
    <property type="entry name" value="ER"/>
</dbReference>
<name>A0A3D8SER1_9HELO</name>
<dbReference type="Proteomes" id="UP000256645">
    <property type="component" value="Unassembled WGS sequence"/>
</dbReference>
<dbReference type="PANTHER" id="PTHR45348">
    <property type="entry name" value="HYPOTHETICAL OXIDOREDUCTASE (EUROFUNG)"/>
    <property type="match status" value="1"/>
</dbReference>
<evidence type="ECO:0000313" key="4">
    <source>
        <dbReference type="EMBL" id="RDW84825.1"/>
    </source>
</evidence>
<dbReference type="InterPro" id="IPR011032">
    <property type="entry name" value="GroES-like_sf"/>
</dbReference>
<dbReference type="InterPro" id="IPR013154">
    <property type="entry name" value="ADH-like_N"/>
</dbReference>
<evidence type="ECO:0000313" key="5">
    <source>
        <dbReference type="Proteomes" id="UP000256645"/>
    </source>
</evidence>
<dbReference type="SUPFAM" id="SSF51735">
    <property type="entry name" value="NAD(P)-binding Rossmann-fold domains"/>
    <property type="match status" value="1"/>
</dbReference>
<keyword evidence="5" id="KW-1185">Reference proteome</keyword>
<dbReference type="Gene3D" id="3.40.50.720">
    <property type="entry name" value="NAD(P)-binding Rossmann-like Domain"/>
    <property type="match status" value="1"/>
</dbReference>
<dbReference type="SUPFAM" id="SSF50129">
    <property type="entry name" value="GroES-like"/>
    <property type="match status" value="1"/>
</dbReference>
<organism evidence="4 5">
    <name type="scientific">Coleophoma cylindrospora</name>
    <dbReference type="NCBI Taxonomy" id="1849047"/>
    <lineage>
        <taxon>Eukaryota</taxon>
        <taxon>Fungi</taxon>
        <taxon>Dikarya</taxon>
        <taxon>Ascomycota</taxon>
        <taxon>Pezizomycotina</taxon>
        <taxon>Leotiomycetes</taxon>
        <taxon>Helotiales</taxon>
        <taxon>Dermateaceae</taxon>
        <taxon>Coleophoma</taxon>
    </lineage>
</organism>
<accession>A0A3D8SER1</accession>
<dbReference type="EMBL" id="PDLM01000002">
    <property type="protein sequence ID" value="RDW84825.1"/>
    <property type="molecule type" value="Genomic_DNA"/>
</dbReference>
<sequence>MSHSNTAAWLTAAKAPLSVGPAPYPTLKPDTIIVRNKAVAINPADWAMQERGQSLFPGMTFPCRLGCDLAGEVVEVGSEVTRFKPGDRVLGFPWGMAGGDDAKAFQEYAVVSEYFASLIPDEMAFEDAAVIPLGLVSASNGLFGEQFLALEHPSIPAKPTGKSLLIWGGSTSVGCNAIQLAVAAGYEVITTCSPKNFAYMKKLGAQQAFDYASPTIVQDLIAAFKGKTMAGAYSIAGVVMPTDGSGNRLAASNAACEACMEVVAQSSGAKFVSSAQPVPEKKPEGVDAKFVIGPMKDKPFVFEKFLQEALAKGVFIPAPEALVVGTGLESVQLAMDTQKKGVSAKKIVVTL</sequence>